<comment type="caution">
    <text evidence="2">The sequence shown here is derived from an EMBL/GenBank/DDBJ whole genome shotgun (WGS) entry which is preliminary data.</text>
</comment>
<keyword evidence="1" id="KW-1133">Transmembrane helix</keyword>
<keyword evidence="1" id="KW-0812">Transmembrane</keyword>
<dbReference type="AlphaFoldDB" id="A0A1V1P6D2"/>
<sequence length="123" mass="14372">MYHKIIYISIFLIIACNIICLPVINQLHIAHHHACHHHIHHSKTDAYDNHNKHRKSDENHDASNTFCPFCLQLHALTNTMIIDAFQNITLLFLQCLKCIHIDYDDLVQFPFVILTNQRSPPII</sequence>
<dbReference type="PROSITE" id="PS51257">
    <property type="entry name" value="PROKAR_LIPOPROTEIN"/>
    <property type="match status" value="1"/>
</dbReference>
<evidence type="ECO:0000256" key="1">
    <source>
        <dbReference type="SAM" id="Phobius"/>
    </source>
</evidence>
<protein>
    <recommendedName>
        <fullName evidence="4">DUF2946 domain-containing protein</fullName>
    </recommendedName>
</protein>
<organism evidence="2 3">
    <name type="scientific">Candidatus Magnetoglobus multicellularis str. Araruama</name>
    <dbReference type="NCBI Taxonomy" id="890399"/>
    <lineage>
        <taxon>Bacteria</taxon>
        <taxon>Pseudomonadati</taxon>
        <taxon>Thermodesulfobacteriota</taxon>
        <taxon>Desulfobacteria</taxon>
        <taxon>Desulfobacterales</taxon>
        <taxon>Desulfobacteraceae</taxon>
        <taxon>Candidatus Magnetoglobus</taxon>
    </lineage>
</organism>
<evidence type="ECO:0000313" key="2">
    <source>
        <dbReference type="EMBL" id="ETR70449.1"/>
    </source>
</evidence>
<evidence type="ECO:0008006" key="4">
    <source>
        <dbReference type="Google" id="ProtNLM"/>
    </source>
</evidence>
<gene>
    <name evidence="2" type="ORF">OMM_08810</name>
</gene>
<feature type="transmembrane region" description="Helical" evidence="1">
    <location>
        <begin position="6"/>
        <end position="24"/>
    </location>
</feature>
<dbReference type="EMBL" id="ATBP01000422">
    <property type="protein sequence ID" value="ETR70449.1"/>
    <property type="molecule type" value="Genomic_DNA"/>
</dbReference>
<name>A0A1V1P6D2_9BACT</name>
<accession>A0A1V1P6D2</accession>
<dbReference type="Proteomes" id="UP000189670">
    <property type="component" value="Unassembled WGS sequence"/>
</dbReference>
<reference evidence="3" key="1">
    <citation type="submission" date="2012-11" db="EMBL/GenBank/DDBJ databases">
        <authorList>
            <person name="Lucero-Rivera Y.E."/>
            <person name="Tovar-Ramirez D."/>
        </authorList>
    </citation>
    <scope>NUCLEOTIDE SEQUENCE [LARGE SCALE GENOMIC DNA]</scope>
    <source>
        <strain evidence="3">Araruama</strain>
    </source>
</reference>
<evidence type="ECO:0000313" key="3">
    <source>
        <dbReference type="Proteomes" id="UP000189670"/>
    </source>
</evidence>
<keyword evidence="1" id="KW-0472">Membrane</keyword>
<proteinExistence type="predicted"/>